<evidence type="ECO:0000313" key="7">
    <source>
        <dbReference type="EMBL" id="SNS09129.1"/>
    </source>
</evidence>
<dbReference type="Pfam" id="PF02518">
    <property type="entry name" value="HATPase_c"/>
    <property type="match status" value="1"/>
</dbReference>
<dbReference type="SMART" id="SM00387">
    <property type="entry name" value="HATPase_c"/>
    <property type="match status" value="1"/>
</dbReference>
<dbReference type="PRINTS" id="PR00344">
    <property type="entry name" value="BCTRLSENSOR"/>
</dbReference>
<dbReference type="SUPFAM" id="SSF55874">
    <property type="entry name" value="ATPase domain of HSP90 chaperone/DNA topoisomerase II/histidine kinase"/>
    <property type="match status" value="1"/>
</dbReference>
<dbReference type="AlphaFoldDB" id="A0A239BNB7"/>
<dbReference type="EMBL" id="FZOS01000001">
    <property type="protein sequence ID" value="SNS09129.1"/>
    <property type="molecule type" value="Genomic_DNA"/>
</dbReference>
<keyword evidence="3" id="KW-0808">Transferase</keyword>
<dbReference type="InterPro" id="IPR036890">
    <property type="entry name" value="HATPase_C_sf"/>
</dbReference>
<protein>
    <recommendedName>
        <fullName evidence="2">histidine kinase</fullName>
        <ecNumber evidence="2">2.7.13.3</ecNumber>
    </recommendedName>
</protein>
<evidence type="ECO:0000313" key="8">
    <source>
        <dbReference type="Proteomes" id="UP000198281"/>
    </source>
</evidence>
<evidence type="ECO:0000256" key="3">
    <source>
        <dbReference type="ARBA" id="ARBA00022679"/>
    </source>
</evidence>
<dbReference type="GO" id="GO:0000155">
    <property type="term" value="F:phosphorelay sensor kinase activity"/>
    <property type="evidence" value="ECO:0007669"/>
    <property type="project" value="InterPro"/>
</dbReference>
<evidence type="ECO:0000259" key="6">
    <source>
        <dbReference type="PROSITE" id="PS50109"/>
    </source>
</evidence>
<keyword evidence="5" id="KW-0902">Two-component regulatory system</keyword>
<dbReference type="Gene3D" id="3.30.565.10">
    <property type="entry name" value="Histidine kinase-like ATPase, C-terminal domain"/>
    <property type="match status" value="1"/>
</dbReference>
<dbReference type="InterPro" id="IPR003594">
    <property type="entry name" value="HATPase_dom"/>
</dbReference>
<dbReference type="SUPFAM" id="SSF47384">
    <property type="entry name" value="Homodimeric domain of signal transducing histidine kinase"/>
    <property type="match status" value="1"/>
</dbReference>
<reference evidence="8" key="1">
    <citation type="submission" date="2017-06" db="EMBL/GenBank/DDBJ databases">
        <authorList>
            <person name="Varghese N."/>
            <person name="Submissions S."/>
        </authorList>
    </citation>
    <scope>NUCLEOTIDE SEQUENCE [LARGE SCALE GENOMIC DNA]</scope>
    <source>
        <strain evidence="8">LNB2</strain>
    </source>
</reference>
<dbReference type="PANTHER" id="PTHR43711">
    <property type="entry name" value="TWO-COMPONENT HISTIDINE KINASE"/>
    <property type="match status" value="1"/>
</dbReference>
<sequence length="455" mass="48378">MMAPVHGRLDRDFRLVEADAALEALHARAGGAAGGVIAVPQLASVARLARRLGIVVSRGVIAADGDADIELWVRAEPHGEGIALAIAGWTERAAGDAFPAATIDREHDFIRASADWLWETDEALKLTALSPGVVPWRESLLGQPLTKLLTLHEDDRGMLPILDAMASQRRFDDQEGDLRDGGGKVRLSAVPIFDAAGRFAGLRGAAVAIAPPEAPALMAVRDSGGTSIDIGQADAFGRRLDAALRAPLDRIISGAEHIRTQADGPLRRDYANYAADIAAAGRHLLALVDDLVDLQAIERPDFTPMIERLDLCELARRAAVLCGVKAADRGIRIDRPGSAESLGAQGDFRRALQVLVNIVGNAVRHSPDGGSVWLRCERQGHYAAIIVADQGRGIATEDQARIFEKFERLQPGDGAGTGLGLYIARRLARAMGGDLTVESAAGQGARFTFTLPAID</sequence>
<gene>
    <name evidence="7" type="ORF">SAMN06295912_101285</name>
</gene>
<dbReference type="InterPro" id="IPR005467">
    <property type="entry name" value="His_kinase_dom"/>
</dbReference>
<dbReference type="PANTHER" id="PTHR43711:SF1">
    <property type="entry name" value="HISTIDINE KINASE 1"/>
    <property type="match status" value="1"/>
</dbReference>
<name>A0A239BNB7_9SPHN</name>
<accession>A0A239BNB7</accession>
<proteinExistence type="predicted"/>
<comment type="catalytic activity">
    <reaction evidence="1">
        <text>ATP + protein L-histidine = ADP + protein N-phospho-L-histidine.</text>
        <dbReference type="EC" id="2.7.13.3"/>
    </reaction>
</comment>
<dbReference type="EC" id="2.7.13.3" evidence="2"/>
<evidence type="ECO:0000256" key="4">
    <source>
        <dbReference type="ARBA" id="ARBA00022777"/>
    </source>
</evidence>
<dbReference type="PROSITE" id="PS50109">
    <property type="entry name" value="HIS_KIN"/>
    <property type="match status" value="1"/>
</dbReference>
<keyword evidence="4 7" id="KW-0418">Kinase</keyword>
<dbReference type="RefSeq" id="WP_089217800.1">
    <property type="nucleotide sequence ID" value="NZ_FZOS01000001.1"/>
</dbReference>
<feature type="domain" description="Histidine kinase" evidence="6">
    <location>
        <begin position="239"/>
        <end position="455"/>
    </location>
</feature>
<keyword evidence="8" id="KW-1185">Reference proteome</keyword>
<dbReference type="OrthoDB" id="7933832at2"/>
<evidence type="ECO:0000256" key="2">
    <source>
        <dbReference type="ARBA" id="ARBA00012438"/>
    </source>
</evidence>
<dbReference type="InterPro" id="IPR004358">
    <property type="entry name" value="Sig_transdc_His_kin-like_C"/>
</dbReference>
<dbReference type="Proteomes" id="UP000198281">
    <property type="component" value="Unassembled WGS sequence"/>
</dbReference>
<organism evidence="7 8">
    <name type="scientific">Edaphosphingomonas laterariae</name>
    <dbReference type="NCBI Taxonomy" id="861865"/>
    <lineage>
        <taxon>Bacteria</taxon>
        <taxon>Pseudomonadati</taxon>
        <taxon>Pseudomonadota</taxon>
        <taxon>Alphaproteobacteria</taxon>
        <taxon>Sphingomonadales</taxon>
        <taxon>Rhizorhabdaceae</taxon>
        <taxon>Edaphosphingomonas</taxon>
    </lineage>
</organism>
<evidence type="ECO:0000256" key="1">
    <source>
        <dbReference type="ARBA" id="ARBA00000085"/>
    </source>
</evidence>
<evidence type="ECO:0000256" key="5">
    <source>
        <dbReference type="ARBA" id="ARBA00023012"/>
    </source>
</evidence>
<dbReference type="InterPro" id="IPR036097">
    <property type="entry name" value="HisK_dim/P_sf"/>
</dbReference>
<dbReference type="InterPro" id="IPR050736">
    <property type="entry name" value="Sensor_HK_Regulatory"/>
</dbReference>
<dbReference type="Gene3D" id="1.10.287.130">
    <property type="match status" value="1"/>
</dbReference>